<evidence type="ECO:0000256" key="15">
    <source>
        <dbReference type="ARBA" id="ARBA00022879"/>
    </source>
</evidence>
<gene>
    <name evidence="27 29" type="primary">HA</name>
</gene>
<evidence type="ECO:0000256" key="13">
    <source>
        <dbReference type="ARBA" id="ARBA00022844"/>
    </source>
</evidence>
<keyword evidence="8 27" id="KW-0945">Host-virus interaction</keyword>
<keyword evidence="12 27" id="KW-1161">Viral attachment to host cell</keyword>
<evidence type="ECO:0000256" key="2">
    <source>
        <dbReference type="ARBA" id="ARBA00006321"/>
    </source>
</evidence>
<keyword evidence="11 27" id="KW-0732">Signal</keyword>
<keyword evidence="22 27" id="KW-1167">Clathrin- and caveolin-independent endocytosis of virus by host</keyword>
<comment type="function">
    <text evidence="25 28">Binds to sialic acid-containing receptors on the cell surface, bringing about the attachment of the virus particle to the cell. This attachment induces virion internalization of about two third of the virus particles through clathrin-dependent endocytosis and about one third through a clathrin- and caveolin-independent pathway. Plays a major role in the determination of host range restriction and virulence. Class I viral fusion protein. Responsible for penetration of the virus into the cell cytoplasm by mediating the fusion of the membrane of the endocytosed virus particle with the endosomal membrane. Low pH in endosomes induces an irreversible conformational change in HA2, releasing the fusion hydrophobic peptide. Several trimers are required to form a competent fusion pore.</text>
</comment>
<accession>A0A2H4TBF5</accession>
<name>A0A2H4TBF5_9INFA</name>
<evidence type="ECO:0000256" key="20">
    <source>
        <dbReference type="ARBA" id="ARBA00023157"/>
    </source>
</evidence>
<comment type="caution">
    <text evidence="27">Lacks conserved residue(s) required for the propagation of feature annotation.</text>
</comment>
<dbReference type="GO" id="GO:0046789">
    <property type="term" value="F:host cell surface receptor binding"/>
    <property type="evidence" value="ECO:0007669"/>
    <property type="project" value="UniProtKB-UniRule"/>
</dbReference>
<evidence type="ECO:0000256" key="7">
    <source>
        <dbReference type="ARBA" id="ARBA00022570"/>
    </source>
</evidence>
<comment type="similarity">
    <text evidence="2 27 28">Belongs to the influenza viruses hemagglutinin family.</text>
</comment>
<feature type="lipid moiety-binding region" description="S-palmitoyl cysteine; by host" evidence="27">
    <location>
        <position position="555"/>
    </location>
</feature>
<keyword evidence="13 27" id="KW-0946">Virion</keyword>
<keyword evidence="18 27" id="KW-0472">Membrane</keyword>
<comment type="subunit">
    <text evidence="26">Homotrimer of disulfide-linked HA1-HA2. Interacts with human CACNA1C.</text>
</comment>
<keyword evidence="7 27" id="KW-1165">Clathrin-mediated endocytosis of virus by host</keyword>
<evidence type="ECO:0000256" key="22">
    <source>
        <dbReference type="ARBA" id="ARBA00023261"/>
    </source>
</evidence>
<organism evidence="29">
    <name type="scientific">Influenza A virus</name>
    <name type="common">A/mallard duck/Maryland/16OS2508/2016(H1N1)</name>
    <dbReference type="NCBI Taxonomy" id="2050512"/>
    <lineage>
        <taxon>Viruses</taxon>
        <taxon>Riboviria</taxon>
        <taxon>Orthornavirae</taxon>
        <taxon>Negarnaviricota</taxon>
        <taxon>Polyploviricotina</taxon>
        <taxon>Insthoviricetes</taxon>
        <taxon>Articulavirales</taxon>
        <taxon>Orthomyxoviridae</taxon>
        <taxon>Alphainfluenzavirus</taxon>
        <taxon>Alphainfluenzavirus influenzae</taxon>
        <taxon>Influenza A virus</taxon>
    </lineage>
</organism>
<dbReference type="Gene3D" id="2.10.77.10">
    <property type="entry name" value="Hemagglutinin Chain A, Domain 2"/>
    <property type="match status" value="1"/>
</dbReference>
<protein>
    <recommendedName>
        <fullName evidence="27">Hemagglutinin</fullName>
    </recommendedName>
    <component>
        <recommendedName>
            <fullName evidence="27">Hemagglutinin HA1 chain</fullName>
        </recommendedName>
    </component>
    <component>
        <recommendedName>
            <fullName evidence="27">Hemagglutinin HA2 chain</fullName>
        </recommendedName>
    </component>
</protein>
<evidence type="ECO:0000256" key="17">
    <source>
        <dbReference type="ARBA" id="ARBA00022989"/>
    </source>
</evidence>
<evidence type="ECO:0000256" key="21">
    <source>
        <dbReference type="ARBA" id="ARBA00023180"/>
    </source>
</evidence>
<evidence type="ECO:0000256" key="24">
    <source>
        <dbReference type="ARBA" id="ARBA00023296"/>
    </source>
</evidence>
<dbReference type="GO" id="GO:0039654">
    <property type="term" value="P:fusion of virus membrane with host endosome membrane"/>
    <property type="evidence" value="ECO:0007669"/>
    <property type="project" value="UniProtKB-UniRule"/>
</dbReference>
<feature type="disulfide bond" evidence="27">
    <location>
        <begin position="488"/>
        <end position="492"/>
    </location>
</feature>
<feature type="disulfide bond" evidence="27">
    <location>
        <begin position="72"/>
        <end position="84"/>
    </location>
</feature>
<evidence type="ECO:0000256" key="4">
    <source>
        <dbReference type="ARBA" id="ARBA00022510"/>
    </source>
</evidence>
<dbReference type="Gene3D" id="3.90.20.10">
    <property type="match status" value="1"/>
</dbReference>
<comment type="function">
    <text evidence="27">Binds to sialic acid-containing receptors on the cell surface, bringing about the attachment of the virus particle to the cell. This attachment induces virion internalization either through clathrin-dependent endocytosis or through clathrin- and caveolin-independent pathway. Plays a major role in the determination of host range restriction and virulence. Class I viral fusion protein. Responsible for penetration of the virus into the cell cytoplasm by mediating the fusion of the membrane of the endocytosed virus particle with the endosomal membrane. Low pH in endosomes induces an irreversible conformational change in HA2, releasing the fusion hydrophobic peptide. Several trimers are required to form a competent fusion pore.</text>
</comment>
<evidence type="ECO:0000256" key="23">
    <source>
        <dbReference type="ARBA" id="ARBA00023288"/>
    </source>
</evidence>
<dbReference type="PRINTS" id="PR00330">
    <property type="entry name" value="HEMAGGLUTN1"/>
</dbReference>
<dbReference type="SUPFAM" id="SSF49818">
    <property type="entry name" value="Viral protein domain"/>
    <property type="match status" value="1"/>
</dbReference>
<keyword evidence="23 27" id="KW-0449">Lipoprotein</keyword>
<evidence type="ECO:0000256" key="12">
    <source>
        <dbReference type="ARBA" id="ARBA00022804"/>
    </source>
</evidence>
<feature type="chain" id="PRO_5023418283" description="Hemagglutinin HA2 chain" evidence="27">
    <location>
        <begin position="345"/>
        <end position="566"/>
    </location>
</feature>
<dbReference type="FunFam" id="3.90.20.10:FF:000002">
    <property type="entry name" value="Hemagglutinin"/>
    <property type="match status" value="1"/>
</dbReference>
<keyword evidence="5 27" id="KW-1032">Host cell membrane</keyword>
<evidence type="ECO:0000256" key="19">
    <source>
        <dbReference type="ARBA" id="ARBA00023139"/>
    </source>
</evidence>
<keyword evidence="16 27" id="KW-1164">Virus endocytosis by host</keyword>
<keyword evidence="21 27" id="KW-0325">Glycoprotein</keyword>
<evidence type="ECO:0000256" key="9">
    <source>
        <dbReference type="ARBA" id="ARBA00022595"/>
    </source>
</evidence>
<dbReference type="EMBL" id="MG280263">
    <property type="protein sequence ID" value="ATY73235.1"/>
    <property type="molecule type" value="Viral_cRNA"/>
</dbReference>
<feature type="lipid moiety-binding region" description="S-palmitoyl cysteine; by host" evidence="27">
    <location>
        <position position="565"/>
    </location>
</feature>
<keyword evidence="9 27" id="KW-1162">Viral penetration into host cytoplasm</keyword>
<keyword evidence="14 27" id="KW-1043">Host membrane</keyword>
<dbReference type="GO" id="GO:0019031">
    <property type="term" value="C:viral envelope"/>
    <property type="evidence" value="ECO:0007669"/>
    <property type="project" value="UniProtKB-UniRule"/>
</dbReference>
<keyword evidence="10 27" id="KW-0812">Transmembrane</keyword>
<dbReference type="InterPro" id="IPR013828">
    <property type="entry name" value="Hemagglutn_HA1_a/b_dom_sf"/>
</dbReference>
<evidence type="ECO:0000256" key="10">
    <source>
        <dbReference type="ARBA" id="ARBA00022692"/>
    </source>
</evidence>
<dbReference type="GO" id="GO:0020002">
    <property type="term" value="C:host cell plasma membrane"/>
    <property type="evidence" value="ECO:0007669"/>
    <property type="project" value="UniProtKB-SubCell"/>
</dbReference>
<dbReference type="GO" id="GO:0016020">
    <property type="term" value="C:membrane"/>
    <property type="evidence" value="ECO:0007669"/>
    <property type="project" value="UniProtKB-UniRule"/>
</dbReference>
<feature type="disulfide bond" evidence="27">
    <location>
        <begin position="296"/>
        <end position="320"/>
    </location>
</feature>
<dbReference type="GO" id="GO:0019062">
    <property type="term" value="P:virion attachment to host cell"/>
    <property type="evidence" value="ECO:0007669"/>
    <property type="project" value="UniProtKB-KW"/>
</dbReference>
<dbReference type="InterPro" id="IPR000149">
    <property type="entry name" value="Hemagglutn_influenz_A"/>
</dbReference>
<dbReference type="GO" id="GO:0055036">
    <property type="term" value="C:virion membrane"/>
    <property type="evidence" value="ECO:0007669"/>
    <property type="project" value="UniProtKB-SubCell"/>
</dbReference>
<evidence type="ECO:0000256" key="18">
    <source>
        <dbReference type="ARBA" id="ARBA00023136"/>
    </source>
</evidence>
<dbReference type="SUPFAM" id="SSF58064">
    <property type="entry name" value="Influenza hemagglutinin (stalk)"/>
    <property type="match status" value="1"/>
</dbReference>
<keyword evidence="6 27" id="KW-0348">Hemagglutinin</keyword>
<evidence type="ECO:0000256" key="6">
    <source>
        <dbReference type="ARBA" id="ARBA00022546"/>
    </source>
</evidence>
<evidence type="ECO:0000256" key="1">
    <source>
        <dbReference type="ARBA" id="ARBA00004310"/>
    </source>
</evidence>
<dbReference type="InterPro" id="IPR008980">
    <property type="entry name" value="Capsid_hemagglutn"/>
</dbReference>
<keyword evidence="15 27" id="KW-0261">Viral envelope protein</keyword>
<keyword evidence="19 27" id="KW-0564">Palmitate</keyword>
<evidence type="ECO:0000256" key="14">
    <source>
        <dbReference type="ARBA" id="ARBA00022870"/>
    </source>
</evidence>
<evidence type="ECO:0000256" key="11">
    <source>
        <dbReference type="ARBA" id="ARBA00022729"/>
    </source>
</evidence>
<evidence type="ECO:0000256" key="5">
    <source>
        <dbReference type="ARBA" id="ARBA00022511"/>
    </source>
</evidence>
<dbReference type="GO" id="GO:0075512">
    <property type="term" value="P:clathrin-dependent endocytosis of virus by host cell"/>
    <property type="evidence" value="ECO:0007669"/>
    <property type="project" value="UniProtKB-UniRule"/>
</dbReference>
<dbReference type="InterPro" id="IPR001364">
    <property type="entry name" value="Hemagglutn_influenz_A/B"/>
</dbReference>
<evidence type="ECO:0000256" key="26">
    <source>
        <dbReference type="ARBA" id="ARBA00064035"/>
    </source>
</evidence>
<keyword evidence="20 27" id="KW-1015">Disulfide bond</keyword>
<comment type="PTM">
    <text evidence="27">Palmitoylated.</text>
</comment>
<comment type="PTM">
    <text evidence="27">In natural infection, inactive HA is matured into HA1 and HA2 outside the cell by one or more trypsin-like, arginine-specific endoprotease secreted by the bronchial epithelial cells. One identified protease that may be involved in this process is secreted in lungs by club cells.</text>
</comment>
<dbReference type="PRINTS" id="PR00329">
    <property type="entry name" value="HEMAGGLUTN12"/>
</dbReference>
<sequence length="566" mass="63130">MEAKLFVLFCTFTVLKADTICVGYHANNSTDTVDTVLEKNVTVTHSVNLLEDSHNGKLCSLNGIAPLQLGKCNVAGWLLGNPECDLLLTANSWSYIIETSNSENGTCYPGEFIDYEELREQLSSVSSFEKFEIFPKANSWPNHETTKGVTAACSYSGASSFYRNLLWITKKGTSYPKLSKSYTNNKGKEVLVLWGVHHPPTTSEQQSLYQNTDAYVSVGSSKYNRRFTPEIAARPKVRGQAGRMNYYWTLLDQGDTITFEATGNLIAPWYAFALNKGSDSGIITSDAPVHNCDTRCQTPHGALNSSLPFQNVHPITIGECPKYVKSTKLRMATGLRNVPSIQSRGLFGAIAGFIEGGWTGMIDGWYGYHHQNEQGSGYAADQKSTQNAIDGITNKVNSVIEKMNTQFTAVGKEFNNLERRIENLNKKVDDGFLDVWTYNAELLVLLENERTLDFHDSNVRNLYERVKSQLRNNAKEIGNGCFEFYHKCDDECMESVKNGTYDYPKYSEESKLNREEIDGVKLESMGVYQILAIYSTVASSLVLLVSLGATSFWMCSNGSLQCRICI</sequence>
<dbReference type="Gene3D" id="3.90.209.20">
    <property type="match status" value="1"/>
</dbReference>
<dbReference type="GO" id="GO:0019064">
    <property type="term" value="P:fusion of virus membrane with host plasma membrane"/>
    <property type="evidence" value="ECO:0007669"/>
    <property type="project" value="InterPro"/>
</dbReference>
<keyword evidence="17 27" id="KW-1133">Transmembrane helix</keyword>
<feature type="lipid moiety-binding region" description="S-palmitoyl cysteine; by host" evidence="27">
    <location>
        <position position="562"/>
    </location>
</feature>
<comment type="subcellular location">
    <subcellularLocation>
        <location evidence="1 27">Host apical cell membrane</location>
        <topology evidence="1 27">Single-pass type I membrane protein</topology>
    </subcellularLocation>
    <subcellularLocation>
        <location evidence="27">Virion membrane</location>
        <topology evidence="27">Single-pass type I membrane protein</topology>
    </subcellularLocation>
    <text evidence="27">Targeted to the apical plasma membrane in epithelial polarized cells through a signal present in the transmembrane domain. Associated with glycosphingolipid- and cholesterol-enriched detergent-resistant lipid rafts.</text>
</comment>
<dbReference type="HAMAP" id="MF_04072">
    <property type="entry name" value="INFV_HEMA"/>
    <property type="match status" value="1"/>
</dbReference>
<evidence type="ECO:0000256" key="3">
    <source>
        <dbReference type="ARBA" id="ARBA00022506"/>
    </source>
</evidence>
<feature type="site" description="Cleavage; by host" evidence="27">
    <location>
        <begin position="344"/>
        <end position="345"/>
    </location>
</feature>
<reference evidence="29" key="1">
    <citation type="submission" date="2017-10" db="EMBL/GenBank/DDBJ databases">
        <authorList>
            <consortium name="Centers of Excellence for Influenza Research and Surveillance (CEIRS) and National Veterinary Services Laboratories"/>
            <person name="Killian M.L."/>
            <person name="Franzen K."/>
            <person name="Camp P."/>
            <person name="Stuber T."/>
            <person name="Robbe-Austerman S."/>
            <person name="Lauterbach S."/>
            <person name="Nolting J."/>
            <person name="Bowman A."/>
        </authorList>
    </citation>
    <scope>NUCLEOTIDE SEQUENCE</scope>
    <source>
        <strain evidence="29">A/mallard duck/Maryland/16OS2508/2016</strain>
    </source>
</reference>
<evidence type="ECO:0000313" key="29">
    <source>
        <dbReference type="EMBL" id="ATY73235.1"/>
    </source>
</evidence>
<evidence type="ECO:0000256" key="16">
    <source>
        <dbReference type="ARBA" id="ARBA00022890"/>
    </source>
</evidence>
<evidence type="ECO:0000256" key="25">
    <source>
        <dbReference type="ARBA" id="ARBA00059860"/>
    </source>
</evidence>
<keyword evidence="24 27" id="KW-1160">Virus entry into host cell</keyword>
<keyword evidence="4 27" id="KW-1170">Fusion of virus membrane with host endosomal membrane</keyword>
<dbReference type="GO" id="GO:0046761">
    <property type="term" value="P:viral budding from plasma membrane"/>
    <property type="evidence" value="ECO:0007669"/>
    <property type="project" value="UniProtKB-UniRule"/>
</dbReference>
<feature type="transmembrane region" description="Helical" evidence="27">
    <location>
        <begin position="531"/>
        <end position="554"/>
    </location>
</feature>
<evidence type="ECO:0000256" key="28">
    <source>
        <dbReference type="RuleBase" id="RU003324"/>
    </source>
</evidence>
<keyword evidence="3 27" id="KW-1168">Fusion of virus membrane with host membrane</keyword>
<evidence type="ECO:0000256" key="27">
    <source>
        <dbReference type="HAMAP-Rule" id="MF_04072"/>
    </source>
</evidence>
<proteinExistence type="inferred from homology"/>
<dbReference type="Pfam" id="PF00509">
    <property type="entry name" value="Hemagglutinin"/>
    <property type="match status" value="1"/>
</dbReference>
<evidence type="ECO:0000256" key="8">
    <source>
        <dbReference type="ARBA" id="ARBA00022581"/>
    </source>
</evidence>